<name>A0A9N7NED1_STRHE</name>
<comment type="caution">
    <text evidence="1">The sequence shown here is derived from an EMBL/GenBank/DDBJ whole genome shotgun (WGS) entry which is preliminary data.</text>
</comment>
<dbReference type="OrthoDB" id="1303021at2759"/>
<evidence type="ECO:0008006" key="3">
    <source>
        <dbReference type="Google" id="ProtNLM"/>
    </source>
</evidence>
<accession>A0A9N7NED1</accession>
<reference evidence="1" key="1">
    <citation type="submission" date="2019-12" db="EMBL/GenBank/DDBJ databases">
        <authorList>
            <person name="Scholes J."/>
        </authorList>
    </citation>
    <scope>NUCLEOTIDE SEQUENCE</scope>
</reference>
<dbReference type="EMBL" id="CACSLK010027837">
    <property type="protein sequence ID" value="CAA0832787.1"/>
    <property type="molecule type" value="Genomic_DNA"/>
</dbReference>
<dbReference type="AlphaFoldDB" id="A0A9N7NED1"/>
<protein>
    <recommendedName>
        <fullName evidence="3">Retrotransposon gag domain-containing protein</fullName>
    </recommendedName>
</protein>
<proteinExistence type="predicted"/>
<evidence type="ECO:0000313" key="2">
    <source>
        <dbReference type="Proteomes" id="UP001153555"/>
    </source>
</evidence>
<evidence type="ECO:0000313" key="1">
    <source>
        <dbReference type="EMBL" id="CAA0832787.1"/>
    </source>
</evidence>
<organism evidence="1 2">
    <name type="scientific">Striga hermonthica</name>
    <name type="common">Purple witchweed</name>
    <name type="synonym">Buchnera hermonthica</name>
    <dbReference type="NCBI Taxonomy" id="68872"/>
    <lineage>
        <taxon>Eukaryota</taxon>
        <taxon>Viridiplantae</taxon>
        <taxon>Streptophyta</taxon>
        <taxon>Embryophyta</taxon>
        <taxon>Tracheophyta</taxon>
        <taxon>Spermatophyta</taxon>
        <taxon>Magnoliopsida</taxon>
        <taxon>eudicotyledons</taxon>
        <taxon>Gunneridae</taxon>
        <taxon>Pentapetalae</taxon>
        <taxon>asterids</taxon>
        <taxon>lamiids</taxon>
        <taxon>Lamiales</taxon>
        <taxon>Orobanchaceae</taxon>
        <taxon>Buchnereae</taxon>
        <taxon>Striga</taxon>
    </lineage>
</organism>
<feature type="non-terminal residue" evidence="1">
    <location>
        <position position="92"/>
    </location>
</feature>
<feature type="non-terminal residue" evidence="1">
    <location>
        <position position="1"/>
    </location>
</feature>
<sequence length="92" mass="10730">NTSCLVLGEAARNYDLKIIHLNQLPSFYGLAQEDALNFIRDFYATVNTFPLQGLTENQLRMRCFSYTLKDRAKTWFMTLIPNSLNTWEAVYE</sequence>
<dbReference type="Proteomes" id="UP001153555">
    <property type="component" value="Unassembled WGS sequence"/>
</dbReference>
<keyword evidence="2" id="KW-1185">Reference proteome</keyword>
<gene>
    <name evidence="1" type="ORF">SHERM_28061</name>
</gene>